<evidence type="ECO:0000313" key="1">
    <source>
        <dbReference type="EMBL" id="AKC63191.1"/>
    </source>
</evidence>
<dbReference type="EMBL" id="CP009225">
    <property type="protein sequence ID" value="AKC63191.1"/>
    <property type="molecule type" value="Genomic_DNA"/>
</dbReference>
<dbReference type="KEGG" id="cld:CLSPO_c24710"/>
<sequence>MAKCLKCGTIYCVYGGSKGSECPNCKSKDIDTSKEKRIFKK</sequence>
<gene>
    <name evidence="1" type="ORF">CLSPO_c24710</name>
</gene>
<name>A0A7U4JQ08_CLOSG</name>
<evidence type="ECO:0000313" key="2">
    <source>
        <dbReference type="Proteomes" id="UP000033052"/>
    </source>
</evidence>
<protein>
    <submittedName>
        <fullName evidence="1">Uncharacterized protein</fullName>
    </submittedName>
</protein>
<dbReference type="AlphaFoldDB" id="A0A7U4JQ08"/>
<accession>A0A7U4JQ08</accession>
<dbReference type="Proteomes" id="UP000033052">
    <property type="component" value="Chromosome"/>
</dbReference>
<organism evidence="1 2">
    <name type="scientific">Clostridium sporogenes</name>
    <dbReference type="NCBI Taxonomy" id="1509"/>
    <lineage>
        <taxon>Bacteria</taxon>
        <taxon>Bacillati</taxon>
        <taxon>Bacillota</taxon>
        <taxon>Clostridia</taxon>
        <taxon>Eubacteriales</taxon>
        <taxon>Clostridiaceae</taxon>
        <taxon>Clostridium</taxon>
    </lineage>
</organism>
<reference evidence="1 2" key="1">
    <citation type="journal article" date="2015" name="PLoS ONE">
        <title>A universal mariner transposon system for forward genetic studies in the genus clostridium.</title>
        <authorList>
            <person name="Zhang Y."/>
            <person name="Grosse-Honebrink A."/>
            <person name="Minton N.P."/>
        </authorList>
    </citation>
    <scope>NUCLEOTIDE SEQUENCE [LARGE SCALE GENOMIC DNA]</scope>
    <source>
        <strain evidence="1 2">NCIMB 10696</strain>
    </source>
</reference>
<dbReference type="RefSeq" id="WP_110093048.1">
    <property type="nucleotide sequence ID" value="NZ_CP009225.1"/>
</dbReference>
<dbReference type="GeneID" id="92940623"/>
<proteinExistence type="predicted"/>